<protein>
    <submittedName>
        <fullName evidence="1">Uncharacterized protein</fullName>
    </submittedName>
</protein>
<comment type="caution">
    <text evidence="1">The sequence shown here is derived from an EMBL/GenBank/DDBJ whole genome shotgun (WGS) entry which is preliminary data.</text>
</comment>
<dbReference type="Proteomes" id="UP000673375">
    <property type="component" value="Unassembled WGS sequence"/>
</dbReference>
<proteinExistence type="predicted"/>
<evidence type="ECO:0000313" key="1">
    <source>
        <dbReference type="EMBL" id="MBP1047844.1"/>
    </source>
</evidence>
<sequence length="122" mass="14254">MNNTIKVNRVDSLIEEEVGFSVNNLDIVGFNVSPRELVLGETYEAEIDIFMIDFLDMKKQEDAENKEIKHINNFTYHLWGKLLDKNVLDVGFYITSDLFEDYQYLAGEYVSLVVDRLQVYCE</sequence>
<dbReference type="RefSeq" id="WP_209558622.1">
    <property type="nucleotide sequence ID" value="NZ_JAEDXU010000010.1"/>
</dbReference>
<keyword evidence="2" id="KW-1185">Reference proteome</keyword>
<evidence type="ECO:0000313" key="2">
    <source>
        <dbReference type="Proteomes" id="UP000673375"/>
    </source>
</evidence>
<dbReference type="EMBL" id="JAEDXU010000010">
    <property type="protein sequence ID" value="MBP1047844.1"/>
    <property type="molecule type" value="Genomic_DNA"/>
</dbReference>
<accession>A0ABS4CQ03</accession>
<reference evidence="1 2" key="1">
    <citation type="submission" date="2020-12" db="EMBL/GenBank/DDBJ databases">
        <title>Vagococcus allomyrinae sp. nov. and Enterococcus lavae sp. nov., isolated from the larvae of Allomyrina dichotoma.</title>
        <authorList>
            <person name="Lee S.D."/>
        </authorList>
    </citation>
    <scope>NUCLEOTIDE SEQUENCE [LARGE SCALE GENOMIC DNA]</scope>
    <source>
        <strain evidence="1 2">BWM-S5</strain>
    </source>
</reference>
<gene>
    <name evidence="1" type="ORF">I6N96_16255</name>
</gene>
<organism evidence="1 2">
    <name type="scientific">Enterococcus larvae</name>
    <dbReference type="NCBI Taxonomy" id="2794352"/>
    <lineage>
        <taxon>Bacteria</taxon>
        <taxon>Bacillati</taxon>
        <taxon>Bacillota</taxon>
        <taxon>Bacilli</taxon>
        <taxon>Lactobacillales</taxon>
        <taxon>Enterococcaceae</taxon>
        <taxon>Enterococcus</taxon>
    </lineage>
</organism>
<name>A0ABS4CQ03_9ENTE</name>